<evidence type="ECO:0000313" key="14">
    <source>
        <dbReference type="Proteomes" id="UP000824469"/>
    </source>
</evidence>
<name>A0AA38LLU3_TAXCH</name>
<evidence type="ECO:0000256" key="10">
    <source>
        <dbReference type="RuleBase" id="RU003823"/>
    </source>
</evidence>
<dbReference type="InterPro" id="IPR020568">
    <property type="entry name" value="Ribosomal_Su5_D2-typ_SF"/>
</dbReference>
<organism evidence="13 14">
    <name type="scientific">Taxus chinensis</name>
    <name type="common">Chinese yew</name>
    <name type="synonym">Taxus wallichiana var. chinensis</name>
    <dbReference type="NCBI Taxonomy" id="29808"/>
    <lineage>
        <taxon>Eukaryota</taxon>
        <taxon>Viridiplantae</taxon>
        <taxon>Streptophyta</taxon>
        <taxon>Embryophyta</taxon>
        <taxon>Tracheophyta</taxon>
        <taxon>Spermatophyta</taxon>
        <taxon>Pinopsida</taxon>
        <taxon>Pinidae</taxon>
        <taxon>Conifers II</taxon>
        <taxon>Cupressales</taxon>
        <taxon>Taxaceae</taxon>
        <taxon>Taxus</taxon>
    </lineage>
</organism>
<evidence type="ECO:0000256" key="7">
    <source>
        <dbReference type="ARBA" id="ARBA00025844"/>
    </source>
</evidence>
<dbReference type="HAMAP" id="MF_01307_B">
    <property type="entry name" value="Ribosomal_uS5_B"/>
    <property type="match status" value="1"/>
</dbReference>
<evidence type="ECO:0000256" key="9">
    <source>
        <dbReference type="PROSITE-ProRule" id="PRU00268"/>
    </source>
</evidence>
<reference evidence="13 14" key="1">
    <citation type="journal article" date="2021" name="Nat. Plants">
        <title>The Taxus genome provides insights into paclitaxel biosynthesis.</title>
        <authorList>
            <person name="Xiong X."/>
            <person name="Gou J."/>
            <person name="Liao Q."/>
            <person name="Li Y."/>
            <person name="Zhou Q."/>
            <person name="Bi G."/>
            <person name="Li C."/>
            <person name="Du R."/>
            <person name="Wang X."/>
            <person name="Sun T."/>
            <person name="Guo L."/>
            <person name="Liang H."/>
            <person name="Lu P."/>
            <person name="Wu Y."/>
            <person name="Zhang Z."/>
            <person name="Ro D.K."/>
            <person name="Shang Y."/>
            <person name="Huang S."/>
            <person name="Yan J."/>
        </authorList>
    </citation>
    <scope>NUCLEOTIDE SEQUENCE [LARGE SCALE GENOMIC DNA]</scope>
    <source>
        <strain evidence="13">Ta-2019</strain>
    </source>
</reference>
<evidence type="ECO:0000259" key="12">
    <source>
        <dbReference type="PROSITE" id="PS50881"/>
    </source>
</evidence>
<dbReference type="PANTHER" id="PTHR48277:SF1">
    <property type="entry name" value="MITOCHONDRIAL RIBOSOMAL PROTEIN S5"/>
    <property type="match status" value="1"/>
</dbReference>
<dbReference type="GO" id="GO:0006412">
    <property type="term" value="P:translation"/>
    <property type="evidence" value="ECO:0007669"/>
    <property type="project" value="InterPro"/>
</dbReference>
<sequence length="495" mass="55626">MSNHGWRQIERIQKHLITSSLKVKSTVPYEILLAEAGSFSLEALAISRMISYLKKVENMDNLRWPKIVVDDTLERRKKTWMNQNTKWMYKWSINMQKCLNSNREIKNYVIEKFRTAMWTGQIGRKKAHYIREFNPTGEHDEKAYLGAAIKGKAKILVAQLRTGSHHLRCETEAQLIREEDRYESGHHASVIMATASICTSFAIPFIPNTACTKLSSTSTSSSHSKWSISPHTTTISFQCQFPIPLSRTMAFFSFEGEEETKEDPQEEEEDEQEKPEAPFSSSYFDDEPEESELEIAAAYEALYGPAYSGISVLGNDVDVMDKKFSEKGWRKVERIRDGFEEQVVQVRRVTKVVKGGRYSRFRAVMVVGDRKGKVGVGVGKATDLGGAMQKAGVDARRHIVTVPMTKDLTFPHRVEGHCGAAKVMLRPAPSGSGVSAGSVVRAILDLAGIQNGLGKQLGCDNALNNCRAVVDAFSQMKTFREVSELRGIPMEELWK</sequence>
<dbReference type="PANTHER" id="PTHR48277">
    <property type="entry name" value="MITOCHONDRIAL RIBOSOMAL PROTEIN S5"/>
    <property type="match status" value="1"/>
</dbReference>
<dbReference type="EMBL" id="JAHRHJ020000001">
    <property type="protein sequence ID" value="KAH9329718.1"/>
    <property type="molecule type" value="Genomic_DNA"/>
</dbReference>
<dbReference type="NCBIfam" id="TIGR01021">
    <property type="entry name" value="rpsE_bact"/>
    <property type="match status" value="1"/>
</dbReference>
<accession>A0AA38LLU3</accession>
<evidence type="ECO:0000313" key="13">
    <source>
        <dbReference type="EMBL" id="KAH9329718.1"/>
    </source>
</evidence>
<dbReference type="PROSITE" id="PS50881">
    <property type="entry name" value="S5_DSRBD"/>
    <property type="match status" value="1"/>
</dbReference>
<dbReference type="SUPFAM" id="SSF54211">
    <property type="entry name" value="Ribosomal protein S5 domain 2-like"/>
    <property type="match status" value="1"/>
</dbReference>
<evidence type="ECO:0000256" key="3">
    <source>
        <dbReference type="ARBA" id="ARBA00022730"/>
    </source>
</evidence>
<feature type="region of interest" description="Disordered" evidence="11">
    <location>
        <begin position="255"/>
        <end position="286"/>
    </location>
</feature>
<dbReference type="Proteomes" id="UP000824469">
    <property type="component" value="Unassembled WGS sequence"/>
</dbReference>
<keyword evidence="14" id="KW-1185">Reference proteome</keyword>
<dbReference type="InterPro" id="IPR000851">
    <property type="entry name" value="Ribosomal_uS5"/>
</dbReference>
<comment type="subunit">
    <text evidence="7">Part of the 30S ribosomal subunit. Contacts protein S4.</text>
</comment>
<dbReference type="InterPro" id="IPR005324">
    <property type="entry name" value="Ribosomal_uS5_C"/>
</dbReference>
<gene>
    <name evidence="13" type="ORF">KI387_001826</name>
</gene>
<keyword evidence="4" id="KW-0694">RNA-binding</keyword>
<dbReference type="InterPro" id="IPR018192">
    <property type="entry name" value="Ribosomal_uS5_N_CS"/>
</dbReference>
<comment type="caution">
    <text evidence="13">The sequence shown here is derived from an EMBL/GenBank/DDBJ whole genome shotgun (WGS) entry which is preliminary data.</text>
</comment>
<dbReference type="Pfam" id="PF00333">
    <property type="entry name" value="Ribosomal_S5"/>
    <property type="match status" value="1"/>
</dbReference>
<protein>
    <recommendedName>
        <fullName evidence="8">Small ribosomal subunit protein uS5c</fullName>
    </recommendedName>
</protein>
<feature type="domain" description="S5 DRBM" evidence="12">
    <location>
        <begin position="339"/>
        <end position="402"/>
    </location>
</feature>
<dbReference type="Gene3D" id="3.30.160.20">
    <property type="match status" value="1"/>
</dbReference>
<dbReference type="Gene3D" id="3.30.230.10">
    <property type="match status" value="1"/>
</dbReference>
<evidence type="ECO:0000256" key="4">
    <source>
        <dbReference type="ARBA" id="ARBA00022884"/>
    </source>
</evidence>
<dbReference type="InterPro" id="IPR014721">
    <property type="entry name" value="Ribsml_uS5_D2-typ_fold_subgr"/>
</dbReference>
<keyword evidence="3" id="KW-0699">rRNA-binding</keyword>
<dbReference type="FunFam" id="3.30.230.10:FF:000002">
    <property type="entry name" value="30S ribosomal protein S5"/>
    <property type="match status" value="1"/>
</dbReference>
<dbReference type="InterPro" id="IPR005712">
    <property type="entry name" value="Ribosomal_uS5_bac-type"/>
</dbReference>
<feature type="compositionally biased region" description="Acidic residues" evidence="11">
    <location>
        <begin position="255"/>
        <end position="273"/>
    </location>
</feature>
<dbReference type="Pfam" id="PF03719">
    <property type="entry name" value="Ribosomal_S5_C"/>
    <property type="match status" value="1"/>
</dbReference>
<evidence type="ECO:0000256" key="1">
    <source>
        <dbReference type="ARBA" id="ARBA00002524"/>
    </source>
</evidence>
<proteinExistence type="inferred from homology"/>
<keyword evidence="5 9" id="KW-0689">Ribosomal protein</keyword>
<dbReference type="InterPro" id="IPR013810">
    <property type="entry name" value="Ribosomal_uS5_N"/>
</dbReference>
<evidence type="ECO:0000256" key="6">
    <source>
        <dbReference type="ARBA" id="ARBA00023274"/>
    </source>
</evidence>
<dbReference type="GO" id="GO:0003729">
    <property type="term" value="F:mRNA binding"/>
    <property type="evidence" value="ECO:0007669"/>
    <property type="project" value="UniProtKB-ARBA"/>
</dbReference>
<dbReference type="GO" id="GO:0015935">
    <property type="term" value="C:small ribosomal subunit"/>
    <property type="evidence" value="ECO:0007669"/>
    <property type="project" value="InterPro"/>
</dbReference>
<dbReference type="GO" id="GO:0003735">
    <property type="term" value="F:structural constituent of ribosome"/>
    <property type="evidence" value="ECO:0007669"/>
    <property type="project" value="UniProtKB-UniRule"/>
</dbReference>
<evidence type="ECO:0000256" key="11">
    <source>
        <dbReference type="SAM" id="MobiDB-lite"/>
    </source>
</evidence>
<comment type="similarity">
    <text evidence="2 10">Belongs to the universal ribosomal protein uS5 family.</text>
</comment>
<dbReference type="SUPFAM" id="SSF54768">
    <property type="entry name" value="dsRNA-binding domain-like"/>
    <property type="match status" value="1"/>
</dbReference>
<evidence type="ECO:0000256" key="5">
    <source>
        <dbReference type="ARBA" id="ARBA00022980"/>
    </source>
</evidence>
<comment type="function">
    <text evidence="1">With S4 and S12 plays an important role in translational accuracy.</text>
</comment>
<dbReference type="PROSITE" id="PS00585">
    <property type="entry name" value="RIBOSOMAL_S5"/>
    <property type="match status" value="1"/>
</dbReference>
<keyword evidence="6 9" id="KW-0687">Ribonucleoprotein</keyword>
<evidence type="ECO:0000256" key="8">
    <source>
        <dbReference type="ARBA" id="ARBA00035156"/>
    </source>
</evidence>
<dbReference type="GO" id="GO:0019843">
    <property type="term" value="F:rRNA binding"/>
    <property type="evidence" value="ECO:0007669"/>
    <property type="project" value="UniProtKB-KW"/>
</dbReference>
<evidence type="ECO:0000256" key="2">
    <source>
        <dbReference type="ARBA" id="ARBA00008945"/>
    </source>
</evidence>
<dbReference type="AlphaFoldDB" id="A0AA38LLU3"/>
<dbReference type="GO" id="GO:0005737">
    <property type="term" value="C:cytoplasm"/>
    <property type="evidence" value="ECO:0007669"/>
    <property type="project" value="UniProtKB-ARBA"/>
</dbReference>